<keyword evidence="2" id="KW-1185">Reference proteome</keyword>
<dbReference type="OrthoDB" id="1494347at2"/>
<dbReference type="EMBL" id="CP021748">
    <property type="protein sequence ID" value="ARX80690.1"/>
    <property type="molecule type" value="Genomic_DNA"/>
</dbReference>
<sequence>MGAAIITVVLAFVGYLVTYLNGLRLTQRQERLARVNRQLSELYGPLLALIEINSRMYTAFSERYPRPDGRSPLQHAPDEMPLTEEELVEWQLWVTTVFLPNLRFMRDVLVTKSDLLLETRMPQILVEVYAHASWDEISAARWERGDHTLEQFPQPFPMVEIRHYIRDSFDRLKQEQAALLGRRRNHT</sequence>
<dbReference type="AlphaFoldDB" id="A0A1Z1W2P5"/>
<reference evidence="1 2" key="1">
    <citation type="submission" date="2017-05" db="EMBL/GenBank/DDBJ databases">
        <title>Streptomyces alboflavus Genome sequencing and assembly.</title>
        <authorList>
            <person name="Wang Y."/>
            <person name="Du B."/>
            <person name="Ding Y."/>
            <person name="Liu H."/>
            <person name="Hou Q."/>
            <person name="Liu K."/>
            <person name="Wang C."/>
            <person name="Yao L."/>
        </authorList>
    </citation>
    <scope>NUCLEOTIDE SEQUENCE [LARGE SCALE GENOMIC DNA]</scope>
    <source>
        <strain evidence="1 2">MDJK44</strain>
    </source>
</reference>
<evidence type="ECO:0000313" key="2">
    <source>
        <dbReference type="Proteomes" id="UP000195880"/>
    </source>
</evidence>
<dbReference type="RefSeq" id="WP_087882411.1">
    <property type="nucleotide sequence ID" value="NZ_CP021748.1"/>
</dbReference>
<name>A0A1Z1W2P5_9ACTN</name>
<protein>
    <submittedName>
        <fullName evidence="1">Uncharacterized protein</fullName>
    </submittedName>
</protein>
<dbReference type="Proteomes" id="UP000195880">
    <property type="component" value="Chromosome"/>
</dbReference>
<organism evidence="1 2">
    <name type="scientific">Streptomyces alboflavus</name>
    <dbReference type="NCBI Taxonomy" id="67267"/>
    <lineage>
        <taxon>Bacteria</taxon>
        <taxon>Bacillati</taxon>
        <taxon>Actinomycetota</taxon>
        <taxon>Actinomycetes</taxon>
        <taxon>Kitasatosporales</taxon>
        <taxon>Streptomycetaceae</taxon>
        <taxon>Streptomyces</taxon>
    </lineage>
</organism>
<dbReference type="KEGG" id="salf:SMD44_00088"/>
<accession>A0A1Z1W2P5</accession>
<gene>
    <name evidence="1" type="ORF">SMD44_00088</name>
</gene>
<proteinExistence type="predicted"/>
<evidence type="ECO:0000313" key="1">
    <source>
        <dbReference type="EMBL" id="ARX80690.1"/>
    </source>
</evidence>